<dbReference type="EMBL" id="MU251483">
    <property type="protein sequence ID" value="KAG9233877.1"/>
    <property type="molecule type" value="Genomic_DNA"/>
</dbReference>
<comment type="subcellular location">
    <subcellularLocation>
        <location evidence="1">Mitochondrion</location>
    </subcellularLocation>
</comment>
<feature type="region of interest" description="Disordered" evidence="7">
    <location>
        <begin position="236"/>
        <end position="294"/>
    </location>
</feature>
<evidence type="ECO:0000313" key="9">
    <source>
        <dbReference type="Proteomes" id="UP000824998"/>
    </source>
</evidence>
<keyword evidence="4" id="KW-0496">Mitochondrion</keyword>
<evidence type="ECO:0000256" key="3">
    <source>
        <dbReference type="ARBA" id="ARBA00022980"/>
    </source>
</evidence>
<evidence type="ECO:0000256" key="7">
    <source>
        <dbReference type="SAM" id="MobiDB-lite"/>
    </source>
</evidence>
<name>A0A9P8C569_9HELO</name>
<dbReference type="OrthoDB" id="6220758at2759"/>
<evidence type="ECO:0000256" key="1">
    <source>
        <dbReference type="ARBA" id="ARBA00004173"/>
    </source>
</evidence>
<reference evidence="8" key="1">
    <citation type="journal article" date="2021" name="IMA Fungus">
        <title>Genomic characterization of three marine fungi, including Emericellopsis atlantica sp. nov. with signatures of a generalist lifestyle and marine biomass degradation.</title>
        <authorList>
            <person name="Hagestad O.C."/>
            <person name="Hou L."/>
            <person name="Andersen J.H."/>
            <person name="Hansen E.H."/>
            <person name="Altermark B."/>
            <person name="Li C."/>
            <person name="Kuhnert E."/>
            <person name="Cox R.J."/>
            <person name="Crous P.W."/>
            <person name="Spatafora J.W."/>
            <person name="Lail K."/>
            <person name="Amirebrahimi M."/>
            <person name="Lipzen A."/>
            <person name="Pangilinan J."/>
            <person name="Andreopoulos W."/>
            <person name="Hayes R.D."/>
            <person name="Ng V."/>
            <person name="Grigoriev I.V."/>
            <person name="Jackson S.A."/>
            <person name="Sutton T.D.S."/>
            <person name="Dobson A.D.W."/>
            <person name="Rama T."/>
        </authorList>
    </citation>
    <scope>NUCLEOTIDE SEQUENCE</scope>
    <source>
        <strain evidence="8">TRa018bII</strain>
    </source>
</reference>
<dbReference type="Proteomes" id="UP000824998">
    <property type="component" value="Unassembled WGS sequence"/>
</dbReference>
<dbReference type="InterPro" id="IPR018305">
    <property type="entry name" value="Ribosomal_m50"/>
</dbReference>
<feature type="compositionally biased region" description="Basic and acidic residues" evidence="7">
    <location>
        <begin position="251"/>
        <end position="275"/>
    </location>
</feature>
<keyword evidence="3" id="KW-0689">Ribosomal protein</keyword>
<comment type="similarity">
    <text evidence="2">Belongs to the mitochondrion-specific ribosomal protein mL50 family.</text>
</comment>
<keyword evidence="9" id="KW-1185">Reference proteome</keyword>
<evidence type="ECO:0000256" key="2">
    <source>
        <dbReference type="ARBA" id="ARBA00008860"/>
    </source>
</evidence>
<feature type="region of interest" description="Disordered" evidence="7">
    <location>
        <begin position="59"/>
        <end position="86"/>
    </location>
</feature>
<dbReference type="AlphaFoldDB" id="A0A9P8C569"/>
<evidence type="ECO:0000313" key="8">
    <source>
        <dbReference type="EMBL" id="KAG9233877.1"/>
    </source>
</evidence>
<gene>
    <name evidence="8" type="ORF">BJ875DRAFT_463067</name>
</gene>
<evidence type="ECO:0000256" key="6">
    <source>
        <dbReference type="ARBA" id="ARBA00035183"/>
    </source>
</evidence>
<feature type="region of interest" description="Disordered" evidence="7">
    <location>
        <begin position="100"/>
        <end position="122"/>
    </location>
</feature>
<dbReference type="GO" id="GO:1990904">
    <property type="term" value="C:ribonucleoprotein complex"/>
    <property type="evidence" value="ECO:0007669"/>
    <property type="project" value="UniProtKB-KW"/>
</dbReference>
<evidence type="ECO:0000256" key="4">
    <source>
        <dbReference type="ARBA" id="ARBA00023128"/>
    </source>
</evidence>
<dbReference type="GO" id="GO:0005840">
    <property type="term" value="C:ribosome"/>
    <property type="evidence" value="ECO:0007669"/>
    <property type="project" value="UniProtKB-KW"/>
</dbReference>
<comment type="caution">
    <text evidence="8">The sequence shown here is derived from an EMBL/GenBank/DDBJ whole genome shotgun (WGS) entry which is preliminary data.</text>
</comment>
<dbReference type="Pfam" id="PF10501">
    <property type="entry name" value="Ribosomal_L50"/>
    <property type="match status" value="1"/>
</dbReference>
<dbReference type="GO" id="GO:0005739">
    <property type="term" value="C:mitochondrion"/>
    <property type="evidence" value="ECO:0007669"/>
    <property type="project" value="UniProtKB-SubCell"/>
</dbReference>
<evidence type="ECO:0000256" key="5">
    <source>
        <dbReference type="ARBA" id="ARBA00023274"/>
    </source>
</evidence>
<accession>A0A9P8C569</accession>
<proteinExistence type="inferred from homology"/>
<sequence length="424" mass="47400">MRRIPRVNGTPIALHSRIIRTSNTSICFACRLQATSYSTSTESQAKEKQSSFTQGLRKRIWGVDNPPGPEDPYSTSQLGETRVEGEPSVDTIVDSLEINRGELERSKRSERQQEEKQREELMKNYEPSNSWDGLEVIGDRRPQLTEGNHYSGFMPKNVSEDTEEVVIALHRAVVEAHALRQAGQPLAGISKNIATDVDWTVNVNVIPTASGTTLEFSQGATLDDVVQQLIASPKSTIDVEAPTESQEDVEADRSTEDPLHPEATEDEVNKKRYPTESEEDVVADRSREDPLETSEGTYVRHSEIIASWNPAWLETSVEDLDLKFSILKRVTQLTGIRIADTAIQPSNTVKTLLSHLVKPPKPDKLIDALGDNQALKHIPNLFITGKKITSYDRQTMLGRQKLIDAELTKRGLPLFGENRARTLR</sequence>
<organism evidence="8 9">
    <name type="scientific">Amylocarpus encephaloides</name>
    <dbReference type="NCBI Taxonomy" id="45428"/>
    <lineage>
        <taxon>Eukaryota</taxon>
        <taxon>Fungi</taxon>
        <taxon>Dikarya</taxon>
        <taxon>Ascomycota</taxon>
        <taxon>Pezizomycotina</taxon>
        <taxon>Leotiomycetes</taxon>
        <taxon>Helotiales</taxon>
        <taxon>Helotiales incertae sedis</taxon>
        <taxon>Amylocarpus</taxon>
    </lineage>
</organism>
<protein>
    <recommendedName>
        <fullName evidence="6">Large ribosomal subunit protein mL50</fullName>
    </recommendedName>
</protein>
<keyword evidence="5" id="KW-0687">Ribonucleoprotein</keyword>